<keyword evidence="4 13" id="KW-0732">Signal</keyword>
<dbReference type="GeneID" id="117350052"/>
<dbReference type="SMART" id="SM00920">
    <property type="entry name" value="MHC_II_alpha"/>
    <property type="match status" value="1"/>
</dbReference>
<dbReference type="InterPro" id="IPR003597">
    <property type="entry name" value="Ig_C1-set"/>
</dbReference>
<dbReference type="PROSITE" id="PS50835">
    <property type="entry name" value="IG_LIKE"/>
    <property type="match status" value="1"/>
</dbReference>
<dbReference type="GO" id="GO:0002250">
    <property type="term" value="P:adaptive immune response"/>
    <property type="evidence" value="ECO:0007669"/>
    <property type="project" value="UniProtKB-KW"/>
</dbReference>
<keyword evidence="6 12" id="KW-1133">Transmembrane helix</keyword>
<dbReference type="OrthoDB" id="8925804at2759"/>
<dbReference type="InterPro" id="IPR001003">
    <property type="entry name" value="MHC_II_a_N"/>
</dbReference>
<dbReference type="KEGG" id="gsh:117350052"/>
<keyword evidence="9" id="KW-1015">Disulfide bond</keyword>
<keyword evidence="8 12" id="KW-0472">Membrane</keyword>
<dbReference type="AlphaFoldDB" id="A0A6P8PYK2"/>
<keyword evidence="3 12" id="KW-0812">Transmembrane</keyword>
<organism evidence="15 16">
    <name type="scientific">Geotrypetes seraphini</name>
    <name type="common">Gaboon caecilian</name>
    <name type="synonym">Caecilia seraphini</name>
    <dbReference type="NCBI Taxonomy" id="260995"/>
    <lineage>
        <taxon>Eukaryota</taxon>
        <taxon>Metazoa</taxon>
        <taxon>Chordata</taxon>
        <taxon>Craniata</taxon>
        <taxon>Vertebrata</taxon>
        <taxon>Euteleostomi</taxon>
        <taxon>Amphibia</taxon>
        <taxon>Gymnophiona</taxon>
        <taxon>Geotrypetes</taxon>
    </lineage>
</organism>
<evidence type="ECO:0000256" key="8">
    <source>
        <dbReference type="ARBA" id="ARBA00023136"/>
    </source>
</evidence>
<dbReference type="Proteomes" id="UP000515159">
    <property type="component" value="Chromosome 16"/>
</dbReference>
<dbReference type="InterPro" id="IPR011162">
    <property type="entry name" value="MHC_I/II-like_Ag-recog"/>
</dbReference>
<keyword evidence="7" id="KW-1064">Adaptive immunity</keyword>
<evidence type="ECO:0000256" key="2">
    <source>
        <dbReference type="ARBA" id="ARBA00007394"/>
    </source>
</evidence>
<feature type="chain" id="PRO_5027770292" evidence="13">
    <location>
        <begin position="21"/>
        <end position="250"/>
    </location>
</feature>
<reference evidence="16" key="1">
    <citation type="submission" date="2025-08" db="UniProtKB">
        <authorList>
            <consortium name="RefSeq"/>
        </authorList>
    </citation>
    <scope>IDENTIFICATION</scope>
</reference>
<dbReference type="InterPro" id="IPR013783">
    <property type="entry name" value="Ig-like_fold"/>
</dbReference>
<dbReference type="InterPro" id="IPR014745">
    <property type="entry name" value="MHC_II_a/b_N"/>
</dbReference>
<name>A0A6P8PYK2_GEOSA</name>
<evidence type="ECO:0000256" key="1">
    <source>
        <dbReference type="ARBA" id="ARBA00004479"/>
    </source>
</evidence>
<dbReference type="InterPro" id="IPR036179">
    <property type="entry name" value="Ig-like_dom_sf"/>
</dbReference>
<sequence>MEVCLWVLALSVLTLPQGQALGKVEHIMDQVVFCQTQSPKGEYTQNYDDEEMFHVDLEKQESVFRLADFTKYTSFDAQGALGIMSTCYYNLKILMESWNISAGENVAPEVMVYPEDPVLLGEPNTLICLMNKFFPPVINVTWLKNGKRVVEGVGETDFYPVRDQTFRKFHYLTFVPDVKDEYACSVEHYGLDNSPLVKLWNAEVPSPPSEMTQTVACALGMAVGIIGIIVGTILIIKGMKHNRQHRRGIN</sequence>
<feature type="transmembrane region" description="Helical" evidence="12">
    <location>
        <begin position="218"/>
        <end position="236"/>
    </location>
</feature>
<dbReference type="InterPro" id="IPR007110">
    <property type="entry name" value="Ig-like_dom"/>
</dbReference>
<evidence type="ECO:0000256" key="12">
    <source>
        <dbReference type="SAM" id="Phobius"/>
    </source>
</evidence>
<keyword evidence="10" id="KW-0325">Glycoprotein</keyword>
<dbReference type="PANTHER" id="PTHR19944">
    <property type="entry name" value="MHC CLASS II-RELATED"/>
    <property type="match status" value="1"/>
</dbReference>
<dbReference type="Pfam" id="PF00993">
    <property type="entry name" value="MHC_II_alpha"/>
    <property type="match status" value="1"/>
</dbReference>
<feature type="domain" description="Ig-like" evidence="14">
    <location>
        <begin position="108"/>
        <end position="188"/>
    </location>
</feature>
<evidence type="ECO:0000313" key="16">
    <source>
        <dbReference type="RefSeq" id="XP_033779863.1"/>
    </source>
</evidence>
<keyword evidence="11" id="KW-0491">MHC II</keyword>
<evidence type="ECO:0000256" key="13">
    <source>
        <dbReference type="SAM" id="SignalP"/>
    </source>
</evidence>
<evidence type="ECO:0000256" key="10">
    <source>
        <dbReference type="ARBA" id="ARBA00023180"/>
    </source>
</evidence>
<gene>
    <name evidence="16" type="primary">LOC117350052</name>
</gene>
<comment type="similarity">
    <text evidence="2">Belongs to the MHC class II family.</text>
</comment>
<accession>A0A6P8PYK2</accession>
<evidence type="ECO:0000256" key="11">
    <source>
        <dbReference type="ARBA" id="ARBA00023182"/>
    </source>
</evidence>
<dbReference type="SMART" id="SM00407">
    <property type="entry name" value="IGc1"/>
    <property type="match status" value="1"/>
</dbReference>
<evidence type="ECO:0000256" key="3">
    <source>
        <dbReference type="ARBA" id="ARBA00022692"/>
    </source>
</evidence>
<evidence type="ECO:0000256" key="5">
    <source>
        <dbReference type="ARBA" id="ARBA00022859"/>
    </source>
</evidence>
<feature type="signal peptide" evidence="13">
    <location>
        <begin position="1"/>
        <end position="20"/>
    </location>
</feature>
<evidence type="ECO:0000259" key="14">
    <source>
        <dbReference type="PROSITE" id="PS50835"/>
    </source>
</evidence>
<dbReference type="InParanoid" id="A0A6P8PYK2"/>
<proteinExistence type="inferred from homology"/>
<dbReference type="InterPro" id="IPR003006">
    <property type="entry name" value="Ig/MHC_CS"/>
</dbReference>
<dbReference type="Gene3D" id="3.10.320.10">
    <property type="entry name" value="Class II Histocompatibility Antigen, M Beta Chain, Chain B, domain 1"/>
    <property type="match status" value="1"/>
</dbReference>
<dbReference type="InterPro" id="IPR050160">
    <property type="entry name" value="MHC/Immunoglobulin"/>
</dbReference>
<dbReference type="Gene3D" id="2.60.40.10">
    <property type="entry name" value="Immunoglobulins"/>
    <property type="match status" value="1"/>
</dbReference>
<dbReference type="SUPFAM" id="SSF48726">
    <property type="entry name" value="Immunoglobulin"/>
    <property type="match status" value="1"/>
</dbReference>
<evidence type="ECO:0000256" key="4">
    <source>
        <dbReference type="ARBA" id="ARBA00022729"/>
    </source>
</evidence>
<dbReference type="PANTHER" id="PTHR19944:SF86">
    <property type="entry name" value="HLA CLASS II HISTOCOMPATIBILITY ANTIGEN, DR ALPHA CHAIN"/>
    <property type="match status" value="1"/>
</dbReference>
<comment type="subcellular location">
    <subcellularLocation>
        <location evidence="1">Membrane</location>
        <topology evidence="1">Single-pass type I membrane protein</topology>
    </subcellularLocation>
</comment>
<dbReference type="CDD" id="cd05767">
    <property type="entry name" value="IgC1_MHC_II_alpha"/>
    <property type="match status" value="1"/>
</dbReference>
<keyword evidence="15" id="KW-1185">Reference proteome</keyword>
<dbReference type="GO" id="GO:0042613">
    <property type="term" value="C:MHC class II protein complex"/>
    <property type="evidence" value="ECO:0007669"/>
    <property type="project" value="UniProtKB-KW"/>
</dbReference>
<dbReference type="PROSITE" id="PS00290">
    <property type="entry name" value="IG_MHC"/>
    <property type="match status" value="1"/>
</dbReference>
<protein>
    <submittedName>
        <fullName evidence="16">H-2 class II histocompatibility antigen, A-Q alpha chain-like</fullName>
    </submittedName>
</protein>
<dbReference type="GO" id="GO:0002504">
    <property type="term" value="P:antigen processing and presentation of peptide or polysaccharide antigen via MHC class II"/>
    <property type="evidence" value="ECO:0007669"/>
    <property type="project" value="UniProtKB-KW"/>
</dbReference>
<dbReference type="SUPFAM" id="SSF54452">
    <property type="entry name" value="MHC antigen-recognition domain"/>
    <property type="match status" value="1"/>
</dbReference>
<evidence type="ECO:0000256" key="6">
    <source>
        <dbReference type="ARBA" id="ARBA00022989"/>
    </source>
</evidence>
<dbReference type="RefSeq" id="XP_033779863.1">
    <property type="nucleotide sequence ID" value="XM_033923972.1"/>
</dbReference>
<evidence type="ECO:0000256" key="7">
    <source>
        <dbReference type="ARBA" id="ARBA00023130"/>
    </source>
</evidence>
<keyword evidence="5" id="KW-0391">Immunity</keyword>
<dbReference type="Pfam" id="PF07654">
    <property type="entry name" value="C1-set"/>
    <property type="match status" value="1"/>
</dbReference>
<evidence type="ECO:0000313" key="15">
    <source>
        <dbReference type="Proteomes" id="UP000515159"/>
    </source>
</evidence>
<evidence type="ECO:0000256" key="9">
    <source>
        <dbReference type="ARBA" id="ARBA00023157"/>
    </source>
</evidence>